<dbReference type="AlphaFoldDB" id="A0A812K7S5"/>
<evidence type="ECO:0008006" key="3">
    <source>
        <dbReference type="Google" id="ProtNLM"/>
    </source>
</evidence>
<keyword evidence="2" id="KW-1185">Reference proteome</keyword>
<reference evidence="1" key="1">
    <citation type="submission" date="2021-02" db="EMBL/GenBank/DDBJ databases">
        <authorList>
            <person name="Dougan E. K."/>
            <person name="Rhodes N."/>
            <person name="Thang M."/>
            <person name="Chan C."/>
        </authorList>
    </citation>
    <scope>NUCLEOTIDE SEQUENCE</scope>
</reference>
<organism evidence="1 2">
    <name type="scientific">Symbiodinium pilosum</name>
    <name type="common">Dinoflagellate</name>
    <dbReference type="NCBI Taxonomy" id="2952"/>
    <lineage>
        <taxon>Eukaryota</taxon>
        <taxon>Sar</taxon>
        <taxon>Alveolata</taxon>
        <taxon>Dinophyceae</taxon>
        <taxon>Suessiales</taxon>
        <taxon>Symbiodiniaceae</taxon>
        <taxon>Symbiodinium</taxon>
    </lineage>
</organism>
<proteinExistence type="predicted"/>
<comment type="caution">
    <text evidence="1">The sequence shown here is derived from an EMBL/GenBank/DDBJ whole genome shotgun (WGS) entry which is preliminary data.</text>
</comment>
<dbReference type="Proteomes" id="UP000649617">
    <property type="component" value="Unassembled WGS sequence"/>
</dbReference>
<sequence length="199" mass="22004">GHLAVFHDADDAQEDAQDAVGENAYTLTVANDVSAIIPALDMSNPKCIVVKEITGALQQWNDDTDQTQVQVFDRLAQVNGEACTSTVLRHMMDNASVDQLTFVVRRPTERVVVLPKSDRLGLDISFRKQVSIRPWVTGIRGGAMGQWNFEKPSLQIDVHDRILSVNGVSGGPLELVDKLQRVQDNLLITFLHYGDEVNP</sequence>
<dbReference type="OrthoDB" id="406677at2759"/>
<protein>
    <recommendedName>
        <fullName evidence="3">PDZ domain-containing protein</fullName>
    </recommendedName>
</protein>
<evidence type="ECO:0000313" key="2">
    <source>
        <dbReference type="Proteomes" id="UP000649617"/>
    </source>
</evidence>
<feature type="non-terminal residue" evidence="1">
    <location>
        <position position="1"/>
    </location>
</feature>
<name>A0A812K7S5_SYMPI</name>
<evidence type="ECO:0000313" key="1">
    <source>
        <dbReference type="EMBL" id="CAE7219076.1"/>
    </source>
</evidence>
<accession>A0A812K7S5</accession>
<dbReference type="EMBL" id="CAJNIZ010003143">
    <property type="protein sequence ID" value="CAE7219076.1"/>
    <property type="molecule type" value="Genomic_DNA"/>
</dbReference>
<gene>
    <name evidence="1" type="ORF">SPIL2461_LOCUS2795</name>
</gene>